<protein>
    <submittedName>
        <fullName evidence="1">Uncharacterized protein</fullName>
    </submittedName>
</protein>
<keyword evidence="2" id="KW-1185">Reference proteome</keyword>
<proteinExistence type="predicted"/>
<evidence type="ECO:0000313" key="1">
    <source>
        <dbReference type="EMBL" id="TRX64207.1"/>
    </source>
</evidence>
<organism evidence="1 2">
    <name type="scientific">Corynebacterium hiratae</name>
    <dbReference type="NCBI Taxonomy" id="3139423"/>
    <lineage>
        <taxon>Bacteria</taxon>
        <taxon>Bacillati</taxon>
        <taxon>Actinomycetota</taxon>
        <taxon>Actinomycetes</taxon>
        <taxon>Mycobacteriales</taxon>
        <taxon>Corynebacteriaceae</taxon>
        <taxon>Corynebacterium</taxon>
    </lineage>
</organism>
<accession>A0A2N6TRB0</accession>
<gene>
    <name evidence="1" type="ORF">FNY97_02505</name>
</gene>
<dbReference type="EMBL" id="VKDK01000002">
    <property type="protein sequence ID" value="TRX64207.1"/>
    <property type="molecule type" value="Genomic_DNA"/>
</dbReference>
<evidence type="ECO:0000313" key="2">
    <source>
        <dbReference type="Proteomes" id="UP000320443"/>
    </source>
</evidence>
<dbReference type="Proteomes" id="UP000320443">
    <property type="component" value="Unassembled WGS sequence"/>
</dbReference>
<name>A0A2N6TRB0_9CORY</name>
<dbReference type="AlphaFoldDB" id="A0A2N6TRB0"/>
<sequence length="202" mass="22215">MTIALPTSLHVDHLLPSLCPSEELNGIKLCDDGFGDSPARIQLSRTLSMSMVHGTGAETKRVSQRALDDLGLTTRQAWDTAALNLQRRALTQQGLRFFTRPAEQSLSGAEGSLEVRVHRCTVSSWLAHPQAFVILDNHLKRLSQATSITYLVPDAHTLYALLNVSPQRATELACRAAELRPRHRPPLSLQPLVLANGFPLEV</sequence>
<comment type="caution">
    <text evidence="1">The sequence shown here is derived from an EMBL/GenBank/DDBJ whole genome shotgun (WGS) entry which is preliminary data.</text>
</comment>
<reference evidence="1 2" key="1">
    <citation type="submission" date="2019-07" db="EMBL/GenBank/DDBJ databases">
        <title>Draft genome of C. aurimucosum strain 2274.</title>
        <authorList>
            <person name="Pacheco L.G.C."/>
            <person name="Aguiar E.R.G.R."/>
            <person name="Santos C.S."/>
            <person name="Rocha D.J.P.G."/>
            <person name="Sant'Anna L.O."/>
            <person name="Mattos-Guaraldi A.L."/>
            <person name="Santos L.S."/>
        </authorList>
    </citation>
    <scope>NUCLEOTIDE SEQUENCE [LARGE SCALE GENOMIC DNA]</scope>
    <source>
        <strain evidence="1 2">2274</strain>
    </source>
</reference>
<dbReference type="RefSeq" id="WP_070512523.1">
    <property type="nucleotide sequence ID" value="NZ_VKDK01000002.1"/>
</dbReference>